<dbReference type="Proteomes" id="UP000326944">
    <property type="component" value="Chromosome"/>
</dbReference>
<dbReference type="PROSITE" id="PS50263">
    <property type="entry name" value="CN_HYDROLASE"/>
    <property type="match status" value="1"/>
</dbReference>
<protein>
    <submittedName>
        <fullName evidence="3">Carbon-nitrogen hydrolase family protein</fullName>
    </submittedName>
</protein>
<dbReference type="SUPFAM" id="SSF56317">
    <property type="entry name" value="Carbon-nitrogen hydrolase"/>
    <property type="match status" value="1"/>
</dbReference>
<sequence length="243" mass="27546">MENIIKNLCSLSFITTQSYEENLQTLLNLVKESSDGSIIVAPEVCLTGYDYDNFEAMYEFAPHATNEIKKVSNGKIIALTMLEKRGEDVYNFAKVFKDGAVVYEQAKAKLFKFGDEHKYMTAGNEEDINIFEIDGIKFGLLICFELRFKTLWQKLEGADVILVPAWWGELRRENFKTITQALAVINQCYLVASDSLNEECTGESGIITPFGEVQRNGNKPCLNIPYSPKEIKKMRKYMDVGIG</sequence>
<dbReference type="EMBL" id="CP043617">
    <property type="protein sequence ID" value="QFR50376.1"/>
    <property type="molecule type" value="Genomic_DNA"/>
</dbReference>
<dbReference type="AlphaFoldDB" id="A0A5P8P3Y2"/>
<dbReference type="GO" id="GO:0050126">
    <property type="term" value="F:N-carbamoylputrescine amidase activity"/>
    <property type="evidence" value="ECO:0007669"/>
    <property type="project" value="TreeGrafter"/>
</dbReference>
<dbReference type="InterPro" id="IPR050345">
    <property type="entry name" value="Aliph_Amidase/BUP"/>
</dbReference>
<evidence type="ECO:0000259" key="2">
    <source>
        <dbReference type="PROSITE" id="PS50263"/>
    </source>
</evidence>
<dbReference type="PANTHER" id="PTHR43674">
    <property type="entry name" value="NITRILASE C965.09-RELATED"/>
    <property type="match status" value="1"/>
</dbReference>
<dbReference type="KEGG" id="sulg:FJR48_11820"/>
<name>A0A5P8P3Y2_9BACT</name>
<gene>
    <name evidence="3" type="ORF">FJR48_11820</name>
</gene>
<dbReference type="PANTHER" id="PTHR43674:SF2">
    <property type="entry name" value="BETA-UREIDOPROPIONASE"/>
    <property type="match status" value="1"/>
</dbReference>
<feature type="domain" description="CN hydrolase" evidence="2">
    <location>
        <begin position="4"/>
        <end position="243"/>
    </location>
</feature>
<evidence type="ECO:0000256" key="1">
    <source>
        <dbReference type="ARBA" id="ARBA00022801"/>
    </source>
</evidence>
<dbReference type="Gene3D" id="3.60.110.10">
    <property type="entry name" value="Carbon-nitrogen hydrolase"/>
    <property type="match status" value="1"/>
</dbReference>
<dbReference type="OrthoDB" id="9811121at2"/>
<evidence type="ECO:0000313" key="3">
    <source>
        <dbReference type="EMBL" id="QFR50376.1"/>
    </source>
</evidence>
<dbReference type="InterPro" id="IPR036526">
    <property type="entry name" value="C-N_Hydrolase_sf"/>
</dbReference>
<keyword evidence="4" id="KW-1185">Reference proteome</keyword>
<reference evidence="3 4" key="1">
    <citation type="submission" date="2019-09" db="EMBL/GenBank/DDBJ databases">
        <title>Sulfurimonas gotlandica sp. nov., a chemoautotrophic and psychrotolerant epsilonproteobacterium isolated from a pelagic redoxcline, and an emended description of the genus Sulfurimonas.</title>
        <authorList>
            <person name="Wang S."/>
            <person name="Jiang L."/>
            <person name="Shao S."/>
        </authorList>
    </citation>
    <scope>NUCLEOTIDE SEQUENCE [LARGE SCALE GENOMIC DNA]</scope>
    <source>
        <strain evidence="3 4">GYSZ_1</strain>
    </source>
</reference>
<evidence type="ECO:0000313" key="4">
    <source>
        <dbReference type="Proteomes" id="UP000326944"/>
    </source>
</evidence>
<dbReference type="RefSeq" id="WP_152308324.1">
    <property type="nucleotide sequence ID" value="NZ_CP043617.1"/>
</dbReference>
<keyword evidence="1 3" id="KW-0378">Hydrolase</keyword>
<dbReference type="GO" id="GO:0033388">
    <property type="term" value="P:putrescine biosynthetic process from arginine"/>
    <property type="evidence" value="ECO:0007669"/>
    <property type="project" value="TreeGrafter"/>
</dbReference>
<proteinExistence type="predicted"/>
<dbReference type="Pfam" id="PF00795">
    <property type="entry name" value="CN_hydrolase"/>
    <property type="match status" value="1"/>
</dbReference>
<accession>A0A5P8P3Y2</accession>
<organism evidence="3 4">
    <name type="scientific">Sulfurimonas lithotrophica</name>
    <dbReference type="NCBI Taxonomy" id="2590022"/>
    <lineage>
        <taxon>Bacteria</taxon>
        <taxon>Pseudomonadati</taxon>
        <taxon>Campylobacterota</taxon>
        <taxon>Epsilonproteobacteria</taxon>
        <taxon>Campylobacterales</taxon>
        <taxon>Sulfurimonadaceae</taxon>
        <taxon>Sulfurimonas</taxon>
    </lineage>
</organism>
<dbReference type="CDD" id="cd07197">
    <property type="entry name" value="nitrilase"/>
    <property type="match status" value="1"/>
</dbReference>
<dbReference type="InterPro" id="IPR003010">
    <property type="entry name" value="C-N_Hydrolase"/>
</dbReference>